<dbReference type="InterPro" id="IPR010664">
    <property type="entry name" value="LipoPS_assembly_LptC-rel"/>
</dbReference>
<evidence type="ECO:0008006" key="2">
    <source>
        <dbReference type="Google" id="ProtNLM"/>
    </source>
</evidence>
<sequence length="214" mass="23253">MKPAPVKPLKRPVRAATVISWLVLSATVLLLAVFAVKAGMFASLFGRKPEPVVNMPLPDQVSSGVSSITGFDKGGQPYKLTSQSVLQDKNNSDLAHLKQISGILRKKTGKKLLLNALGGQYNADKKILDLEGKIKLVSQGEYTAYLEKARVTLKEKRLYAKVPVTVIFDRGTIQANGIDISDNGNRVLFFDGVKTRFDAESAPVSGEKVDRKGN</sequence>
<name>A0A3B0SDI7_9ZZZZ</name>
<dbReference type="GO" id="GO:0015221">
    <property type="term" value="F:lipopolysaccharide transmembrane transporter activity"/>
    <property type="evidence" value="ECO:0007669"/>
    <property type="project" value="InterPro"/>
</dbReference>
<dbReference type="AlphaFoldDB" id="A0A3B0SDI7"/>
<reference evidence="1" key="1">
    <citation type="submission" date="2018-06" db="EMBL/GenBank/DDBJ databases">
        <authorList>
            <person name="Zhirakovskaya E."/>
        </authorList>
    </citation>
    <scope>NUCLEOTIDE SEQUENCE</scope>
</reference>
<protein>
    <recommendedName>
        <fullName evidence="2">LPS export ABC transporter periplasmic protein LptC</fullName>
    </recommendedName>
</protein>
<organism evidence="1">
    <name type="scientific">hydrothermal vent metagenome</name>
    <dbReference type="NCBI Taxonomy" id="652676"/>
    <lineage>
        <taxon>unclassified sequences</taxon>
        <taxon>metagenomes</taxon>
        <taxon>ecological metagenomes</taxon>
    </lineage>
</organism>
<dbReference type="EMBL" id="UOEC01000195">
    <property type="protein sequence ID" value="VAW02113.1"/>
    <property type="molecule type" value="Genomic_DNA"/>
</dbReference>
<evidence type="ECO:0000313" key="1">
    <source>
        <dbReference type="EMBL" id="VAW02113.1"/>
    </source>
</evidence>
<dbReference type="InterPro" id="IPR026265">
    <property type="entry name" value="LptC"/>
</dbReference>
<dbReference type="Pfam" id="PF06835">
    <property type="entry name" value="LptC"/>
    <property type="match status" value="1"/>
</dbReference>
<dbReference type="Gene3D" id="2.60.450.10">
    <property type="entry name" value="Lipopolysaccharide (LPS) transport protein A like domain"/>
    <property type="match status" value="1"/>
</dbReference>
<dbReference type="NCBIfam" id="TIGR04409">
    <property type="entry name" value="LptC_YrbK"/>
    <property type="match status" value="1"/>
</dbReference>
<gene>
    <name evidence="1" type="ORF">MNBD_ALPHA08-1145</name>
</gene>
<accession>A0A3B0SDI7</accession>
<dbReference type="GO" id="GO:0005886">
    <property type="term" value="C:plasma membrane"/>
    <property type="evidence" value="ECO:0007669"/>
    <property type="project" value="InterPro"/>
</dbReference>
<proteinExistence type="predicted"/>